<proteinExistence type="predicted"/>
<dbReference type="Proteomes" id="UP001341840">
    <property type="component" value="Unassembled WGS sequence"/>
</dbReference>
<accession>A0ABU6T1X3</accession>
<dbReference type="EMBL" id="JASCZI010090622">
    <property type="protein sequence ID" value="MED6142716.1"/>
    <property type="molecule type" value="Genomic_DNA"/>
</dbReference>
<sequence>MGGLELGSLCFEVLLTTAKIHRDRHSKFSHSLPPSKSLPCAVVTPSASTASTQAASFASRRTGSRSASVVAGCTPASSLAAYSLPFVVRFRHLVLSGGLTSSPSLLVKASPKLERFDDRSDFQNLAGIRYC</sequence>
<reference evidence="1 2" key="1">
    <citation type="journal article" date="2023" name="Plants (Basel)">
        <title>Bridging the Gap: Combining Genomics and Transcriptomics Approaches to Understand Stylosanthes scabra, an Orphan Legume from the Brazilian Caatinga.</title>
        <authorList>
            <person name="Ferreira-Neto J.R.C."/>
            <person name="da Silva M.D."/>
            <person name="Binneck E."/>
            <person name="de Melo N.F."/>
            <person name="da Silva R.H."/>
            <person name="de Melo A.L.T.M."/>
            <person name="Pandolfi V."/>
            <person name="Bustamante F.O."/>
            <person name="Brasileiro-Vidal A.C."/>
            <person name="Benko-Iseppon A.M."/>
        </authorList>
    </citation>
    <scope>NUCLEOTIDE SEQUENCE [LARGE SCALE GENOMIC DNA]</scope>
    <source>
        <tissue evidence="1">Leaves</tissue>
    </source>
</reference>
<evidence type="ECO:0000313" key="2">
    <source>
        <dbReference type="Proteomes" id="UP001341840"/>
    </source>
</evidence>
<evidence type="ECO:0000313" key="1">
    <source>
        <dbReference type="EMBL" id="MED6142716.1"/>
    </source>
</evidence>
<gene>
    <name evidence="1" type="ORF">PIB30_000281</name>
</gene>
<comment type="caution">
    <text evidence="1">The sequence shown here is derived from an EMBL/GenBank/DDBJ whole genome shotgun (WGS) entry which is preliminary data.</text>
</comment>
<organism evidence="1 2">
    <name type="scientific">Stylosanthes scabra</name>
    <dbReference type="NCBI Taxonomy" id="79078"/>
    <lineage>
        <taxon>Eukaryota</taxon>
        <taxon>Viridiplantae</taxon>
        <taxon>Streptophyta</taxon>
        <taxon>Embryophyta</taxon>
        <taxon>Tracheophyta</taxon>
        <taxon>Spermatophyta</taxon>
        <taxon>Magnoliopsida</taxon>
        <taxon>eudicotyledons</taxon>
        <taxon>Gunneridae</taxon>
        <taxon>Pentapetalae</taxon>
        <taxon>rosids</taxon>
        <taxon>fabids</taxon>
        <taxon>Fabales</taxon>
        <taxon>Fabaceae</taxon>
        <taxon>Papilionoideae</taxon>
        <taxon>50 kb inversion clade</taxon>
        <taxon>dalbergioids sensu lato</taxon>
        <taxon>Dalbergieae</taxon>
        <taxon>Pterocarpus clade</taxon>
        <taxon>Stylosanthes</taxon>
    </lineage>
</organism>
<name>A0ABU6T1X3_9FABA</name>
<keyword evidence="2" id="KW-1185">Reference proteome</keyword>
<protein>
    <submittedName>
        <fullName evidence="1">Uncharacterized protein</fullName>
    </submittedName>
</protein>